<dbReference type="PROSITE" id="PS50812">
    <property type="entry name" value="PWWP"/>
    <property type="match status" value="1"/>
</dbReference>
<dbReference type="GO" id="GO:0005739">
    <property type="term" value="C:mitochondrion"/>
    <property type="evidence" value="ECO:0007669"/>
    <property type="project" value="InterPro"/>
</dbReference>
<name>A0A6A6R1G6_9PEZI</name>
<protein>
    <recommendedName>
        <fullName evidence="2">PWWP domain-containing protein</fullName>
    </recommendedName>
</protein>
<reference evidence="3" key="1">
    <citation type="journal article" date="2020" name="Stud. Mycol.">
        <title>101 Dothideomycetes genomes: a test case for predicting lifestyles and emergence of pathogens.</title>
        <authorList>
            <person name="Haridas S."/>
            <person name="Albert R."/>
            <person name="Binder M."/>
            <person name="Bloem J."/>
            <person name="Labutti K."/>
            <person name="Salamov A."/>
            <person name="Andreopoulos B."/>
            <person name="Baker S."/>
            <person name="Barry K."/>
            <person name="Bills G."/>
            <person name="Bluhm B."/>
            <person name="Cannon C."/>
            <person name="Castanera R."/>
            <person name="Culley D."/>
            <person name="Daum C."/>
            <person name="Ezra D."/>
            <person name="Gonzalez J."/>
            <person name="Henrissat B."/>
            <person name="Kuo A."/>
            <person name="Liang C."/>
            <person name="Lipzen A."/>
            <person name="Lutzoni F."/>
            <person name="Magnuson J."/>
            <person name="Mondo S."/>
            <person name="Nolan M."/>
            <person name="Ohm R."/>
            <person name="Pangilinan J."/>
            <person name="Park H.-J."/>
            <person name="Ramirez L."/>
            <person name="Alfaro M."/>
            <person name="Sun H."/>
            <person name="Tritt A."/>
            <person name="Yoshinaga Y."/>
            <person name="Zwiers L.-H."/>
            <person name="Turgeon B."/>
            <person name="Goodwin S."/>
            <person name="Spatafora J."/>
            <person name="Crous P."/>
            <person name="Grigoriev I."/>
        </authorList>
    </citation>
    <scope>NUCLEOTIDE SEQUENCE</scope>
    <source>
        <strain evidence="3">CBS 269.34</strain>
    </source>
</reference>
<evidence type="ECO:0000313" key="4">
    <source>
        <dbReference type="Proteomes" id="UP000799750"/>
    </source>
</evidence>
<feature type="compositionally biased region" description="Basic and acidic residues" evidence="1">
    <location>
        <begin position="380"/>
        <end position="395"/>
    </location>
</feature>
<organism evidence="3 4">
    <name type="scientific">Lophium mytilinum</name>
    <dbReference type="NCBI Taxonomy" id="390894"/>
    <lineage>
        <taxon>Eukaryota</taxon>
        <taxon>Fungi</taxon>
        <taxon>Dikarya</taxon>
        <taxon>Ascomycota</taxon>
        <taxon>Pezizomycotina</taxon>
        <taxon>Dothideomycetes</taxon>
        <taxon>Pleosporomycetidae</taxon>
        <taxon>Mytilinidiales</taxon>
        <taxon>Mytilinidiaceae</taxon>
        <taxon>Lophium</taxon>
    </lineage>
</organism>
<feature type="region of interest" description="Disordered" evidence="1">
    <location>
        <begin position="497"/>
        <end position="579"/>
    </location>
</feature>
<dbReference type="Gene3D" id="2.30.30.140">
    <property type="match status" value="1"/>
</dbReference>
<keyword evidence="4" id="KW-1185">Reference proteome</keyword>
<proteinExistence type="predicted"/>
<dbReference type="SMART" id="SM00293">
    <property type="entry name" value="PWWP"/>
    <property type="match status" value="1"/>
</dbReference>
<dbReference type="Proteomes" id="UP000799750">
    <property type="component" value="Unassembled WGS sequence"/>
</dbReference>
<dbReference type="Pfam" id="PF00855">
    <property type="entry name" value="PWWP"/>
    <property type="match status" value="1"/>
</dbReference>
<evidence type="ECO:0000259" key="2">
    <source>
        <dbReference type="PROSITE" id="PS50812"/>
    </source>
</evidence>
<feature type="compositionally biased region" description="Acidic residues" evidence="1">
    <location>
        <begin position="298"/>
        <end position="309"/>
    </location>
</feature>
<feature type="region of interest" description="Disordered" evidence="1">
    <location>
        <begin position="1"/>
        <end position="124"/>
    </location>
</feature>
<feature type="compositionally biased region" description="Polar residues" evidence="1">
    <location>
        <begin position="62"/>
        <end position="77"/>
    </location>
</feature>
<gene>
    <name evidence="3" type="ORF">BU16DRAFT_558408</name>
</gene>
<dbReference type="InterPro" id="IPR000313">
    <property type="entry name" value="PWWP_dom"/>
</dbReference>
<accession>A0A6A6R1G6</accession>
<dbReference type="SUPFAM" id="SSF63748">
    <property type="entry name" value="Tudor/PWWP/MBT"/>
    <property type="match status" value="1"/>
</dbReference>
<evidence type="ECO:0000313" key="3">
    <source>
        <dbReference type="EMBL" id="KAF2498346.1"/>
    </source>
</evidence>
<dbReference type="EMBL" id="MU004185">
    <property type="protein sequence ID" value="KAF2498346.1"/>
    <property type="molecule type" value="Genomic_DNA"/>
</dbReference>
<sequence length="579" mass="62675">MADSSTPAAPTEALAVNAEPTRSAEPSTASAPTEAVAAEGDDVTKSAEPAAAGDKPTPVPTAPTTSEELTATAANIENTDDNGSEAPTAAATNGTPASVKKGGPRRKSGAGVPEHSKKKALSRKKSTVTLRLDVEPGQYWFVAMRGFPPWPVIVCDEEMLPESLLSKRPVSAKRLDGTYREDFQVGAKNAKDRRYPIMFMGTNEFSWQVNTDLQPIDMDGLKKEVEDDNQGKKTKALWEAYKVAAEEHDLPWFKHMLAEHEKATLAESAAFEEQAEKAVAIKKEKKEKGGRRKSAPVVDEDVEMEDGVDGEAAPKKAKATKKRKKDADSDAEGEKPAKTPKTKLKLTNKTPKDESAVKPKKIPKPKKAKAKAESEDEEDSAKAEEKPMTEEERKEKRSKGVLYLRHRLQKGFLTRDQTPKEEEMATMSDYFKQLENYTDLEGEIIKNTKIHKVLKAIIKLDSIPKEEEFKFKSRSADLLTGWTSVLSSDMETPVVAPAAPLPATTNGVNGEKAESKPEEPVAPEAPALAAPAKTPAEVESTKKADVDGDVPMADAKAEAPATEEPAASTEAVIEPTAAT</sequence>
<feature type="compositionally biased region" description="Low complexity" evidence="1">
    <location>
        <begin position="522"/>
        <end position="537"/>
    </location>
</feature>
<feature type="region of interest" description="Disordered" evidence="1">
    <location>
        <begin position="284"/>
        <end position="399"/>
    </location>
</feature>
<evidence type="ECO:0000256" key="1">
    <source>
        <dbReference type="SAM" id="MobiDB-lite"/>
    </source>
</evidence>
<feature type="compositionally biased region" description="Basic residues" evidence="1">
    <location>
        <begin position="315"/>
        <end position="324"/>
    </location>
</feature>
<feature type="compositionally biased region" description="Basic residues" evidence="1">
    <location>
        <begin position="358"/>
        <end position="369"/>
    </location>
</feature>
<dbReference type="PANTHER" id="PTHR22910">
    <property type="entry name" value="PROTEIN MGARP"/>
    <property type="match status" value="1"/>
</dbReference>
<dbReference type="OrthoDB" id="62853at2759"/>
<dbReference type="PANTHER" id="PTHR22910:SF6">
    <property type="entry name" value="PROTEIN MGARP"/>
    <property type="match status" value="1"/>
</dbReference>
<dbReference type="AlphaFoldDB" id="A0A6A6R1G6"/>
<feature type="compositionally biased region" description="Low complexity" evidence="1">
    <location>
        <begin position="558"/>
        <end position="571"/>
    </location>
</feature>
<feature type="compositionally biased region" description="Basic and acidic residues" evidence="1">
    <location>
        <begin position="325"/>
        <end position="337"/>
    </location>
</feature>
<feature type="compositionally biased region" description="Low complexity" evidence="1">
    <location>
        <begin position="86"/>
        <end position="97"/>
    </location>
</feature>
<feature type="domain" description="PWWP" evidence="2">
    <location>
        <begin position="136"/>
        <end position="207"/>
    </location>
</feature>
<dbReference type="InterPro" id="IPR026093">
    <property type="entry name" value="MGARP"/>
</dbReference>